<gene>
    <name evidence="2" type="ORF">JVT61DRAFT_13035</name>
</gene>
<organism evidence="2 3">
    <name type="scientific">Boletus reticuloceps</name>
    <dbReference type="NCBI Taxonomy" id="495285"/>
    <lineage>
        <taxon>Eukaryota</taxon>
        <taxon>Fungi</taxon>
        <taxon>Dikarya</taxon>
        <taxon>Basidiomycota</taxon>
        <taxon>Agaricomycotina</taxon>
        <taxon>Agaricomycetes</taxon>
        <taxon>Agaricomycetidae</taxon>
        <taxon>Boletales</taxon>
        <taxon>Boletineae</taxon>
        <taxon>Boletaceae</taxon>
        <taxon>Boletoideae</taxon>
        <taxon>Boletus</taxon>
    </lineage>
</organism>
<evidence type="ECO:0000256" key="1">
    <source>
        <dbReference type="SAM" id="MobiDB-lite"/>
    </source>
</evidence>
<dbReference type="OrthoDB" id="5378975at2759"/>
<proteinExistence type="predicted"/>
<feature type="region of interest" description="Disordered" evidence="1">
    <location>
        <begin position="19"/>
        <end position="59"/>
    </location>
</feature>
<dbReference type="AlphaFoldDB" id="A0A8I2YW67"/>
<keyword evidence="3" id="KW-1185">Reference proteome</keyword>
<accession>A0A8I2YW67</accession>
<protein>
    <submittedName>
        <fullName evidence="2">Uncharacterized protein</fullName>
    </submittedName>
</protein>
<evidence type="ECO:0000313" key="2">
    <source>
        <dbReference type="EMBL" id="KAG6378762.1"/>
    </source>
</evidence>
<reference evidence="2" key="1">
    <citation type="submission" date="2021-03" db="EMBL/GenBank/DDBJ databases">
        <title>Evolutionary innovations through gain and loss of genes in the ectomycorrhizal Boletales.</title>
        <authorList>
            <person name="Wu G."/>
            <person name="Miyauchi S."/>
            <person name="Morin E."/>
            <person name="Yang Z.-L."/>
            <person name="Xu J."/>
            <person name="Martin F.M."/>
        </authorList>
    </citation>
    <scope>NUCLEOTIDE SEQUENCE</scope>
    <source>
        <strain evidence="2">BR01</strain>
    </source>
</reference>
<dbReference type="Proteomes" id="UP000683000">
    <property type="component" value="Unassembled WGS sequence"/>
</dbReference>
<dbReference type="EMBL" id="JAGFBS010000006">
    <property type="protein sequence ID" value="KAG6378762.1"/>
    <property type="molecule type" value="Genomic_DNA"/>
</dbReference>
<feature type="region of interest" description="Disordered" evidence="1">
    <location>
        <begin position="211"/>
        <end position="265"/>
    </location>
</feature>
<dbReference type="InterPro" id="IPR031355">
    <property type="entry name" value="YBL010C/LAA2-like"/>
</dbReference>
<comment type="caution">
    <text evidence="2">The sequence shown here is derived from an EMBL/GenBank/DDBJ whole genome shotgun (WGS) entry which is preliminary data.</text>
</comment>
<dbReference type="PANTHER" id="PTHR38698:SF1">
    <property type="entry name" value="FUNGAL PROTEIN"/>
    <property type="match status" value="1"/>
</dbReference>
<feature type="compositionally biased region" description="Pro residues" evidence="1">
    <location>
        <begin position="19"/>
        <end position="32"/>
    </location>
</feature>
<sequence>MQSLDDDFSFDSSVWGVPAPAPSLLSPPPPPSVSSSSPTASHNQFDDFDDFHTPLESKTPSLAHDDDFADFGDFGEVGASDVNFAFEDTTFSEEIHGPESSQLSWKSLRLFPLPAPQDLSLQIEEILGPVWPHKLSSLTRDEDIRQVEGIGQILTNSTSRELYSSLLDSPPLMEPISWIRSRIRQQHLIALGLPVNLDEILPQATAKPLPPLHISTRPMSAPPGAANGPFSMPPSRSNSRAGTRSNTPQPSARSGPSTVKQLTLGRKPELDVKKIDDLLKLDTDQLNLLPLAKLDKYLADLRIETTNTSSLLTYLLQTRDALQQDSETYNRLIAELVSEAQKTKSGKSRVGVKRSGTLS</sequence>
<dbReference type="PANTHER" id="PTHR38698">
    <property type="entry name" value="EXPRESSED PROTEIN"/>
    <property type="match status" value="1"/>
</dbReference>
<dbReference type="Pfam" id="PF17104">
    <property type="entry name" value="YBL010C_LAA2"/>
    <property type="match status" value="1"/>
</dbReference>
<name>A0A8I2YW67_9AGAM</name>
<feature type="compositionally biased region" description="Polar residues" evidence="1">
    <location>
        <begin position="234"/>
        <end position="261"/>
    </location>
</feature>
<evidence type="ECO:0000313" key="3">
    <source>
        <dbReference type="Proteomes" id="UP000683000"/>
    </source>
</evidence>